<dbReference type="EMBL" id="CDMY01000471">
    <property type="protein sequence ID" value="CEM15810.1"/>
    <property type="molecule type" value="Genomic_DNA"/>
</dbReference>
<reference evidence="1 2" key="1">
    <citation type="submission" date="2014-11" db="EMBL/GenBank/DDBJ databases">
        <authorList>
            <person name="Zhu J."/>
            <person name="Qi W."/>
            <person name="Song R."/>
        </authorList>
    </citation>
    <scope>NUCLEOTIDE SEQUENCE [LARGE SCALE GENOMIC DNA]</scope>
</reference>
<dbReference type="VEuPathDB" id="CryptoDB:Vbra_15854"/>
<evidence type="ECO:0000313" key="1">
    <source>
        <dbReference type="EMBL" id="CEM15810.1"/>
    </source>
</evidence>
<evidence type="ECO:0000313" key="2">
    <source>
        <dbReference type="Proteomes" id="UP000041254"/>
    </source>
</evidence>
<organism evidence="1 2">
    <name type="scientific">Vitrella brassicaformis (strain CCMP3155)</name>
    <dbReference type="NCBI Taxonomy" id="1169540"/>
    <lineage>
        <taxon>Eukaryota</taxon>
        <taxon>Sar</taxon>
        <taxon>Alveolata</taxon>
        <taxon>Colpodellida</taxon>
        <taxon>Vitrellaceae</taxon>
        <taxon>Vitrella</taxon>
    </lineage>
</organism>
<accession>A0A0G4FNL7</accession>
<protein>
    <submittedName>
        <fullName evidence="1">Uncharacterized protein</fullName>
    </submittedName>
</protein>
<name>A0A0G4FNL7_VITBC</name>
<dbReference type="InParanoid" id="A0A0G4FNL7"/>
<dbReference type="AlphaFoldDB" id="A0A0G4FNL7"/>
<keyword evidence="2" id="KW-1185">Reference proteome</keyword>
<dbReference type="Proteomes" id="UP000041254">
    <property type="component" value="Unassembled WGS sequence"/>
</dbReference>
<dbReference type="PhylomeDB" id="A0A0G4FNL7"/>
<sequence>MAQKEARSKVGGSEEITDAGKDLTYCRCRWRTHWLSEVWRGGVLPRLALTDLVALRTDQLSRRGQLCATWCGAVYVLEEGRSEWRVMGTIVRLAATYRLTTTGLPLVLSVAYLPSKTAFHKLSLTVAIYKTIEHQLRCFGGSLVFDQADNGILYALVKWARRLGEFVAPGPAAAGLYRIGGCWSFDVVPYQLPEGEGIVLDFLFDKGNLNDANPAPYRHIFVSGCRPDDTVAAFVAVMAGSIYLVTAEVPAAGGRVCLIGECAFPRRRLRGAGC</sequence>
<gene>
    <name evidence="1" type="ORF">Vbra_15854</name>
</gene>
<proteinExistence type="predicted"/>